<protein>
    <submittedName>
        <fullName evidence="3">RlpA-like double-psi beta-barrel-protein domain-containing protein-containing protein</fullName>
    </submittedName>
</protein>
<reference evidence="3" key="1">
    <citation type="journal article" date="2022" name="IScience">
        <title>Evolution of zygomycete secretomes and the origins of terrestrial fungal ecologies.</title>
        <authorList>
            <person name="Chang Y."/>
            <person name="Wang Y."/>
            <person name="Mondo S."/>
            <person name="Ahrendt S."/>
            <person name="Andreopoulos W."/>
            <person name="Barry K."/>
            <person name="Beard J."/>
            <person name="Benny G.L."/>
            <person name="Blankenship S."/>
            <person name="Bonito G."/>
            <person name="Cuomo C."/>
            <person name="Desiro A."/>
            <person name="Gervers K.A."/>
            <person name="Hundley H."/>
            <person name="Kuo A."/>
            <person name="LaButti K."/>
            <person name="Lang B.F."/>
            <person name="Lipzen A."/>
            <person name="O'Donnell K."/>
            <person name="Pangilinan J."/>
            <person name="Reynolds N."/>
            <person name="Sandor L."/>
            <person name="Smith M.E."/>
            <person name="Tsang A."/>
            <person name="Grigoriev I.V."/>
            <person name="Stajich J.E."/>
            <person name="Spatafora J.W."/>
        </authorList>
    </citation>
    <scope>NUCLEOTIDE SEQUENCE</scope>
    <source>
        <strain evidence="3">RSA 2281</strain>
    </source>
</reference>
<evidence type="ECO:0000313" key="3">
    <source>
        <dbReference type="EMBL" id="KAI9272737.1"/>
    </source>
</evidence>
<evidence type="ECO:0000256" key="1">
    <source>
        <dbReference type="ARBA" id="ARBA00022729"/>
    </source>
</evidence>
<dbReference type="PANTHER" id="PTHR31836">
    <property type="match status" value="1"/>
</dbReference>
<feature type="chain" id="PRO_5042197377" evidence="2">
    <location>
        <begin position="27"/>
        <end position="146"/>
    </location>
</feature>
<sequence length="146" mass="16020">MFRNNSLLLVSILLIALIFSTSFTKAAPLPLESTHTLEKRAKSYHGTGTWFLPKEEGGEYGACGPKENNYSMIVAMNAKQYGNMNKKSKWCGKKLKVKGPHGTAIVKVNDACPGCKYGDLDLTPKVFKKVIGDMNKGVGKITWHAV</sequence>
<keyword evidence="1 2" id="KW-0732">Signal</keyword>
<dbReference type="AlphaFoldDB" id="A0AAD5K7D8"/>
<dbReference type="CDD" id="cd22191">
    <property type="entry name" value="DPBB_RlpA_EXP_N-like"/>
    <property type="match status" value="1"/>
</dbReference>
<keyword evidence="4" id="KW-1185">Reference proteome</keyword>
<evidence type="ECO:0000313" key="4">
    <source>
        <dbReference type="Proteomes" id="UP001209540"/>
    </source>
</evidence>
<dbReference type="EMBL" id="JAIXMP010000005">
    <property type="protein sequence ID" value="KAI9272737.1"/>
    <property type="molecule type" value="Genomic_DNA"/>
</dbReference>
<accession>A0AAD5K7D8</accession>
<proteinExistence type="predicted"/>
<feature type="signal peptide" evidence="2">
    <location>
        <begin position="1"/>
        <end position="26"/>
    </location>
</feature>
<name>A0AAD5K7D8_9FUNG</name>
<dbReference type="PANTHER" id="PTHR31836:SF21">
    <property type="entry name" value="EXPANSIN-LIKE PROTEIN 7"/>
    <property type="match status" value="1"/>
</dbReference>
<evidence type="ECO:0000256" key="2">
    <source>
        <dbReference type="SAM" id="SignalP"/>
    </source>
</evidence>
<organism evidence="3 4">
    <name type="scientific">Phascolomyces articulosus</name>
    <dbReference type="NCBI Taxonomy" id="60185"/>
    <lineage>
        <taxon>Eukaryota</taxon>
        <taxon>Fungi</taxon>
        <taxon>Fungi incertae sedis</taxon>
        <taxon>Mucoromycota</taxon>
        <taxon>Mucoromycotina</taxon>
        <taxon>Mucoromycetes</taxon>
        <taxon>Mucorales</taxon>
        <taxon>Lichtheimiaceae</taxon>
        <taxon>Phascolomyces</taxon>
    </lineage>
</organism>
<dbReference type="InterPro" id="IPR051477">
    <property type="entry name" value="Expansin_CellWall"/>
</dbReference>
<dbReference type="Gene3D" id="2.40.40.10">
    <property type="entry name" value="RlpA-like domain"/>
    <property type="match status" value="1"/>
</dbReference>
<comment type="caution">
    <text evidence="3">The sequence shown here is derived from an EMBL/GenBank/DDBJ whole genome shotgun (WGS) entry which is preliminary data.</text>
</comment>
<reference evidence="3" key="2">
    <citation type="submission" date="2023-02" db="EMBL/GenBank/DDBJ databases">
        <authorList>
            <consortium name="DOE Joint Genome Institute"/>
            <person name="Mondo S.J."/>
            <person name="Chang Y."/>
            <person name="Wang Y."/>
            <person name="Ahrendt S."/>
            <person name="Andreopoulos W."/>
            <person name="Barry K."/>
            <person name="Beard J."/>
            <person name="Benny G.L."/>
            <person name="Blankenship S."/>
            <person name="Bonito G."/>
            <person name="Cuomo C."/>
            <person name="Desiro A."/>
            <person name="Gervers K.A."/>
            <person name="Hundley H."/>
            <person name="Kuo A."/>
            <person name="LaButti K."/>
            <person name="Lang B.F."/>
            <person name="Lipzen A."/>
            <person name="O'Donnell K."/>
            <person name="Pangilinan J."/>
            <person name="Reynolds N."/>
            <person name="Sandor L."/>
            <person name="Smith M.W."/>
            <person name="Tsang A."/>
            <person name="Grigoriev I.V."/>
            <person name="Stajich J.E."/>
            <person name="Spatafora J.W."/>
        </authorList>
    </citation>
    <scope>NUCLEOTIDE SEQUENCE</scope>
    <source>
        <strain evidence="3">RSA 2281</strain>
    </source>
</reference>
<gene>
    <name evidence="3" type="ORF">BDA99DRAFT_545673</name>
</gene>
<dbReference type="InterPro" id="IPR036908">
    <property type="entry name" value="RlpA-like_sf"/>
</dbReference>
<dbReference type="Proteomes" id="UP001209540">
    <property type="component" value="Unassembled WGS sequence"/>
</dbReference>
<dbReference type="SUPFAM" id="SSF50685">
    <property type="entry name" value="Barwin-like endoglucanases"/>
    <property type="match status" value="1"/>
</dbReference>